<feature type="transmembrane region" description="Helical" evidence="10">
    <location>
        <begin position="60"/>
        <end position="85"/>
    </location>
</feature>
<feature type="transmembrane region" description="Helical" evidence="10">
    <location>
        <begin position="379"/>
        <end position="396"/>
    </location>
</feature>
<feature type="compositionally biased region" description="Polar residues" evidence="9">
    <location>
        <begin position="96"/>
        <end position="107"/>
    </location>
</feature>
<keyword evidence="8 10" id="KW-0472">Membrane</keyword>
<dbReference type="EMBL" id="CP144089">
    <property type="protein sequence ID" value="WWD03559.1"/>
    <property type="molecule type" value="Genomic_DNA"/>
</dbReference>
<comment type="subcellular location">
    <subcellularLocation>
        <location evidence="1">Membrane</location>
        <topology evidence="1">Multi-pass membrane protein</topology>
    </subcellularLocation>
</comment>
<dbReference type="GO" id="GO:0006506">
    <property type="term" value="P:GPI anchor biosynthetic process"/>
    <property type="evidence" value="ECO:0007669"/>
    <property type="project" value="UniProtKB-KW"/>
</dbReference>
<dbReference type="RefSeq" id="XP_066081526.1">
    <property type="nucleotide sequence ID" value="XM_066225429.1"/>
</dbReference>
<proteinExistence type="inferred from homology"/>
<feature type="compositionally biased region" description="Polar residues" evidence="9">
    <location>
        <begin position="195"/>
        <end position="232"/>
    </location>
</feature>
<keyword evidence="7 10" id="KW-1133">Transmembrane helix</keyword>
<evidence type="ECO:0000256" key="10">
    <source>
        <dbReference type="SAM" id="Phobius"/>
    </source>
</evidence>
<feature type="transmembrane region" description="Helical" evidence="10">
    <location>
        <begin position="20"/>
        <end position="40"/>
    </location>
</feature>
<evidence type="ECO:0000256" key="4">
    <source>
        <dbReference type="ARBA" id="ARBA00014495"/>
    </source>
</evidence>
<evidence type="ECO:0000256" key="1">
    <source>
        <dbReference type="ARBA" id="ARBA00004141"/>
    </source>
</evidence>
<evidence type="ECO:0000256" key="7">
    <source>
        <dbReference type="ARBA" id="ARBA00022989"/>
    </source>
</evidence>
<accession>A0AAX4KC73</accession>
<reference evidence="11 12" key="1">
    <citation type="submission" date="2024-01" db="EMBL/GenBank/DDBJ databases">
        <title>Comparative genomics of Cryptococcus and Kwoniella reveals pathogenesis evolution and contrasting modes of karyotype evolution via chromosome fusion or intercentromeric recombination.</title>
        <authorList>
            <person name="Coelho M.A."/>
            <person name="David-Palma M."/>
            <person name="Shea T."/>
            <person name="Bowers K."/>
            <person name="McGinley-Smith S."/>
            <person name="Mohammad A.W."/>
            <person name="Gnirke A."/>
            <person name="Yurkov A.M."/>
            <person name="Nowrousian M."/>
            <person name="Sun S."/>
            <person name="Cuomo C.A."/>
            <person name="Heitman J."/>
        </authorList>
    </citation>
    <scope>NUCLEOTIDE SEQUENCE [LARGE SCALE GENOMIC DNA]</scope>
    <source>
        <strain evidence="11 12">PYCC6329</strain>
    </source>
</reference>
<name>A0AAX4KC73_9TREE</name>
<dbReference type="InterPro" id="IPR009447">
    <property type="entry name" value="PIGW/GWT1"/>
</dbReference>
<sequence length="626" mass="68934">MSDYKSAKEAFVSDNPGSSIFTILAVSLVAWTSYVLYATLYPRFRPSFTFDYLTSALPLLLGVTIFATVPITFNISLITLSLIVYSLSPKSRRRSISNNDQKGQSKGSWLEESDSDEEIAEPTSTTTSTQNTPIKLPSQVALISAHEYSTSPSPSLISSNPTSPSSTLSVEDPFSKLPNTSNGVNKRRLSPQPSPDNITVNILPTPPSAETDSLSNPSGSSNYPTNAKSRIRNVSTPSTIQITDDNAKTKRKLPFLSVYRAHMMIMTVHCILAVDFKVFPRWLGKCEDFGTSLMDVGVGSFVFSLGLISLKSLTPSSNTNNKPPNSPGMKLIRKDDPKLFQELFKATKKTLPTLILGLVRLIMVKGVEYPEHVTEYGVHWNFFFTIGLLPVFGVLVRPLRRWVRWSVLGIGISLIHQVILTKFSLQSFLLSPSRPGLLGQNKEGLSSLPGYISIYLLGLSIGEHIQRLSGPPPSPTGVTDNVEDHIKRHYDKRRTELILELFGYAVVYWMSLGGWLWFGLAGDGGVSRRFANTPYVLFIASYNTLFLLGYLLLESTFPDIPTPTLLESINRNGLIIFLVANLGTGLVNICINSIYAGRFLSMLVLVGYSLGVCGVAWILSGKRIKI</sequence>
<comment type="pathway">
    <text evidence="2">Glycolipid biosynthesis; glycosylphosphatidylinositol-anchor biosynthesis.</text>
</comment>
<evidence type="ECO:0000256" key="5">
    <source>
        <dbReference type="ARBA" id="ARBA00022502"/>
    </source>
</evidence>
<keyword evidence="6 10" id="KW-0812">Transmembrane</keyword>
<dbReference type="GO" id="GO:0032216">
    <property type="term" value="F:glucosaminyl-phosphatidylinositol O-acyltransferase activity"/>
    <property type="evidence" value="ECO:0007669"/>
    <property type="project" value="TreeGrafter"/>
</dbReference>
<dbReference type="Pfam" id="PF06423">
    <property type="entry name" value="GWT1"/>
    <property type="match status" value="2"/>
</dbReference>
<dbReference type="GO" id="GO:0005783">
    <property type="term" value="C:endoplasmic reticulum"/>
    <property type="evidence" value="ECO:0007669"/>
    <property type="project" value="TreeGrafter"/>
</dbReference>
<gene>
    <name evidence="11" type="ORF">V865_001613</name>
</gene>
<evidence type="ECO:0000256" key="2">
    <source>
        <dbReference type="ARBA" id="ARBA00004687"/>
    </source>
</evidence>
<feature type="transmembrane region" description="Helical" evidence="10">
    <location>
        <begin position="497"/>
        <end position="518"/>
    </location>
</feature>
<organism evidence="11 12">
    <name type="scientific">Kwoniella europaea PYCC6329</name>
    <dbReference type="NCBI Taxonomy" id="1423913"/>
    <lineage>
        <taxon>Eukaryota</taxon>
        <taxon>Fungi</taxon>
        <taxon>Dikarya</taxon>
        <taxon>Basidiomycota</taxon>
        <taxon>Agaricomycotina</taxon>
        <taxon>Tremellomycetes</taxon>
        <taxon>Tremellales</taxon>
        <taxon>Cryptococcaceae</taxon>
        <taxon>Kwoniella</taxon>
    </lineage>
</organism>
<feature type="transmembrane region" description="Helical" evidence="10">
    <location>
        <begin position="258"/>
        <end position="279"/>
    </location>
</feature>
<dbReference type="AlphaFoldDB" id="A0AAX4KC73"/>
<evidence type="ECO:0000313" key="11">
    <source>
        <dbReference type="EMBL" id="WWD03559.1"/>
    </source>
</evidence>
<dbReference type="Proteomes" id="UP001358614">
    <property type="component" value="Chromosome 1"/>
</dbReference>
<feature type="compositionally biased region" description="Acidic residues" evidence="9">
    <location>
        <begin position="111"/>
        <end position="120"/>
    </location>
</feature>
<dbReference type="PANTHER" id="PTHR20661:SF0">
    <property type="entry name" value="PHOSPHATIDYLINOSITOL-GLYCAN BIOSYNTHESIS CLASS W PROTEIN"/>
    <property type="match status" value="1"/>
</dbReference>
<evidence type="ECO:0000256" key="8">
    <source>
        <dbReference type="ARBA" id="ARBA00023136"/>
    </source>
</evidence>
<comment type="similarity">
    <text evidence="3">Belongs to the PIGW family.</text>
</comment>
<keyword evidence="5" id="KW-0337">GPI-anchor biosynthesis</keyword>
<dbReference type="GO" id="GO:0072659">
    <property type="term" value="P:protein localization to plasma membrane"/>
    <property type="evidence" value="ECO:0007669"/>
    <property type="project" value="TreeGrafter"/>
</dbReference>
<dbReference type="KEGG" id="ker:91100417"/>
<feature type="compositionally biased region" description="Low complexity" evidence="9">
    <location>
        <begin position="151"/>
        <end position="169"/>
    </location>
</feature>
<dbReference type="PANTHER" id="PTHR20661">
    <property type="entry name" value="PHOSPHATIDYLINOSITOL-GLYCAN BIOSYNTHESIS CLASS W PROTEIN"/>
    <property type="match status" value="1"/>
</dbReference>
<evidence type="ECO:0000256" key="9">
    <source>
        <dbReference type="SAM" id="MobiDB-lite"/>
    </source>
</evidence>
<feature type="transmembrane region" description="Helical" evidence="10">
    <location>
        <begin position="533"/>
        <end position="553"/>
    </location>
</feature>
<evidence type="ECO:0000256" key="3">
    <source>
        <dbReference type="ARBA" id="ARBA00007559"/>
    </source>
</evidence>
<protein>
    <recommendedName>
        <fullName evidence="4">GPI-anchored wall transfer protein 1</fullName>
    </recommendedName>
</protein>
<dbReference type="GeneID" id="91100417"/>
<feature type="region of interest" description="Disordered" evidence="9">
    <location>
        <begin position="151"/>
        <end position="232"/>
    </location>
</feature>
<feature type="region of interest" description="Disordered" evidence="9">
    <location>
        <begin position="93"/>
        <end position="134"/>
    </location>
</feature>
<evidence type="ECO:0000313" key="12">
    <source>
        <dbReference type="Proteomes" id="UP001358614"/>
    </source>
</evidence>
<feature type="transmembrane region" description="Helical" evidence="10">
    <location>
        <begin position="574"/>
        <end position="594"/>
    </location>
</feature>
<evidence type="ECO:0000256" key="6">
    <source>
        <dbReference type="ARBA" id="ARBA00022692"/>
    </source>
</evidence>
<dbReference type="GO" id="GO:0016020">
    <property type="term" value="C:membrane"/>
    <property type="evidence" value="ECO:0007669"/>
    <property type="project" value="UniProtKB-SubCell"/>
</dbReference>
<keyword evidence="12" id="KW-1185">Reference proteome</keyword>
<feature type="transmembrane region" description="Helical" evidence="10">
    <location>
        <begin position="600"/>
        <end position="619"/>
    </location>
</feature>